<dbReference type="GO" id="GO:0080019">
    <property type="term" value="F:alcohol-forming very long-chain fatty acyl-CoA reductase activity"/>
    <property type="evidence" value="ECO:0007669"/>
    <property type="project" value="InterPro"/>
</dbReference>
<dbReference type="FunFam" id="3.40.50.720:FF:000143">
    <property type="entry name" value="Fatty acyl-CoA reductase"/>
    <property type="match status" value="1"/>
</dbReference>
<dbReference type="InterPro" id="IPR026055">
    <property type="entry name" value="FAR"/>
</dbReference>
<comment type="subcellular location">
    <subcellularLocation>
        <location evidence="1">Membrane</location>
        <topology evidence="1">Multi-pass membrane protein</topology>
    </subcellularLocation>
</comment>
<keyword evidence="15" id="KW-1185">Reference proteome</keyword>
<keyword evidence="7 10" id="KW-0443">Lipid metabolism</keyword>
<dbReference type="InterPro" id="IPR033640">
    <property type="entry name" value="FAR_C"/>
</dbReference>
<sequence>MVEIATIPEFYRNKTIFITGGSGFIGKVLVEKLLRSCPDLKTIYLLLREKKGQAPEDRIKTITDLPLFDVLKSKTRDSLNKIKIVVGDVRELDLGLNLHERQLLIDEVNVVFHVAASVRFDDSLTDAVIMNTRGTREVAKLALEMKNLDVFVHISTTYCNSDRKVVEERLYPAVADWEKTIEIVENIDRHTLNVLTEKYIHPKPNTYTFAKSLGEQVVYDMCNGKIPVVVYRPSVVIPTNLEPITGWVDNFNGPMGVLVGYGKGLVRIMYSDPNNIMDSVPVDITVKMIIISSWKQATYKDTNEKLTASFYNGSNNSLKNVNLETLFDIGRKIWNEHPFDNVLWYPDCKITKCYYNYIFQMIIYQLVPALLIDGMLKLIGERPMLTKLQRKIHTASIALAHFTHNNWTFVNDKFYRLKYELLPADVDSFSFDEDDTVIYTYVFNSVVGTKKYLLKESEDVNKAKKHLLKMWVLAKIVNFLWYLGLFWLLNDDCEDLVLQDLEEGDVIPPTSTIDVPIDPMIEDNRQEIQDSDQRAASEEEGSENEHFDQEEAASTRRGPGLVPSASEPITGWVDNFNGLVGFMVGCGKGLMRIIYSDPNNIVDSLPVDITVKAIIISSWKQATYKDANQKLTASFYNGSNNGVKNINVETIMNTGKEIWNEFPFDNVLWYPGPKITKCYYNYFFQMVIYQLVPALLVDGVLKLIGERPMLTRLQRKIHTATVALAYFTHNNWTFVNDKCFHLKYELLPADVDSFSFKEEDTRIDSYIFNCFVGGKKYLLTESDDVDKRRNTC</sequence>
<dbReference type="CDD" id="cd09071">
    <property type="entry name" value="FAR_C"/>
    <property type="match status" value="2"/>
</dbReference>
<evidence type="ECO:0000313" key="14">
    <source>
        <dbReference type="EMBL" id="KAJ3639226.1"/>
    </source>
</evidence>
<comment type="catalytic activity">
    <reaction evidence="9 10">
        <text>a long-chain fatty acyl-CoA + 2 NADPH + 2 H(+) = a long-chain primary fatty alcohol + 2 NADP(+) + CoA</text>
        <dbReference type="Rhea" id="RHEA:52716"/>
        <dbReference type="ChEBI" id="CHEBI:15378"/>
        <dbReference type="ChEBI" id="CHEBI:57287"/>
        <dbReference type="ChEBI" id="CHEBI:57783"/>
        <dbReference type="ChEBI" id="CHEBI:58349"/>
        <dbReference type="ChEBI" id="CHEBI:77396"/>
        <dbReference type="ChEBI" id="CHEBI:83139"/>
        <dbReference type="EC" id="1.2.1.84"/>
    </reaction>
</comment>
<comment type="function">
    <text evidence="10">Catalyzes the reduction of fatty acyl-CoA to fatty alcohols.</text>
</comment>
<dbReference type="AlphaFoldDB" id="A0AA38HL41"/>
<evidence type="ECO:0000256" key="4">
    <source>
        <dbReference type="ARBA" id="ARBA00022692"/>
    </source>
</evidence>
<proteinExistence type="inferred from homology"/>
<keyword evidence="6" id="KW-1133">Transmembrane helix</keyword>
<evidence type="ECO:0000256" key="9">
    <source>
        <dbReference type="ARBA" id="ARBA00052530"/>
    </source>
</evidence>
<evidence type="ECO:0000256" key="2">
    <source>
        <dbReference type="ARBA" id="ARBA00005928"/>
    </source>
</evidence>
<evidence type="ECO:0000256" key="11">
    <source>
        <dbReference type="SAM" id="MobiDB-lite"/>
    </source>
</evidence>
<reference evidence="14" key="1">
    <citation type="journal article" date="2023" name="G3 (Bethesda)">
        <title>Whole genome assemblies of Zophobas morio and Tenebrio molitor.</title>
        <authorList>
            <person name="Kaur S."/>
            <person name="Stinson S.A."/>
            <person name="diCenzo G.C."/>
        </authorList>
    </citation>
    <scope>NUCLEOTIDE SEQUENCE</scope>
    <source>
        <strain evidence="14">QUZm001</strain>
    </source>
</reference>
<dbReference type="CDD" id="cd05236">
    <property type="entry name" value="FAR-N_SDR_e"/>
    <property type="match status" value="1"/>
</dbReference>
<evidence type="ECO:0000256" key="1">
    <source>
        <dbReference type="ARBA" id="ARBA00004141"/>
    </source>
</evidence>
<comment type="similarity">
    <text evidence="2 10">Belongs to the fatty acyl-CoA reductase family.</text>
</comment>
<keyword evidence="5 10" id="KW-0521">NADP</keyword>
<evidence type="ECO:0000259" key="12">
    <source>
        <dbReference type="Pfam" id="PF03015"/>
    </source>
</evidence>
<feature type="compositionally biased region" description="Basic and acidic residues" evidence="11">
    <location>
        <begin position="528"/>
        <end position="549"/>
    </location>
</feature>
<dbReference type="GO" id="GO:0016020">
    <property type="term" value="C:membrane"/>
    <property type="evidence" value="ECO:0007669"/>
    <property type="project" value="UniProtKB-SubCell"/>
</dbReference>
<evidence type="ECO:0000256" key="10">
    <source>
        <dbReference type="RuleBase" id="RU363097"/>
    </source>
</evidence>
<dbReference type="InterPro" id="IPR036291">
    <property type="entry name" value="NAD(P)-bd_dom_sf"/>
</dbReference>
<keyword evidence="3 10" id="KW-0444">Lipid biosynthesis</keyword>
<name>A0AA38HL41_9CUCU</name>
<dbReference type="EMBL" id="JALNTZ010000011">
    <property type="protein sequence ID" value="KAJ3639226.1"/>
    <property type="molecule type" value="Genomic_DNA"/>
</dbReference>
<dbReference type="PANTHER" id="PTHR11011">
    <property type="entry name" value="MALE STERILITY PROTEIN 2-RELATED"/>
    <property type="match status" value="1"/>
</dbReference>
<evidence type="ECO:0000259" key="13">
    <source>
        <dbReference type="Pfam" id="PF07993"/>
    </source>
</evidence>
<protein>
    <recommendedName>
        <fullName evidence="10">Fatty acyl-CoA reductase</fullName>
        <ecNumber evidence="10">1.2.1.84</ecNumber>
    </recommendedName>
</protein>
<feature type="domain" description="Thioester reductase (TE)" evidence="13">
    <location>
        <begin position="18"/>
        <end position="289"/>
    </location>
</feature>
<dbReference type="Proteomes" id="UP001168821">
    <property type="component" value="Unassembled WGS sequence"/>
</dbReference>
<comment type="caution">
    <text evidence="14">The sequence shown here is derived from an EMBL/GenBank/DDBJ whole genome shotgun (WGS) entry which is preliminary data.</text>
</comment>
<dbReference type="EC" id="1.2.1.84" evidence="10"/>
<evidence type="ECO:0000256" key="6">
    <source>
        <dbReference type="ARBA" id="ARBA00022989"/>
    </source>
</evidence>
<dbReference type="Pfam" id="PF03015">
    <property type="entry name" value="Sterile"/>
    <property type="match status" value="2"/>
</dbReference>
<keyword evidence="10" id="KW-0560">Oxidoreductase</keyword>
<dbReference type="GO" id="GO:0102965">
    <property type="term" value="F:alcohol-forming long-chain fatty acyl-CoA reductase activity"/>
    <property type="evidence" value="ECO:0007669"/>
    <property type="project" value="UniProtKB-EC"/>
</dbReference>
<gene>
    <name evidence="14" type="ORF">Zmor_003907</name>
</gene>
<keyword evidence="8" id="KW-0472">Membrane</keyword>
<feature type="region of interest" description="Disordered" evidence="11">
    <location>
        <begin position="528"/>
        <end position="564"/>
    </location>
</feature>
<dbReference type="GO" id="GO:0035336">
    <property type="term" value="P:long-chain fatty-acyl-CoA metabolic process"/>
    <property type="evidence" value="ECO:0007669"/>
    <property type="project" value="TreeGrafter"/>
</dbReference>
<dbReference type="PANTHER" id="PTHR11011:SF24">
    <property type="entry name" value="FATTY ACYL-COA REDUCTASE"/>
    <property type="match status" value="1"/>
</dbReference>
<feature type="domain" description="Fatty acyl-CoA reductase C-terminal" evidence="12">
    <location>
        <begin position="689"/>
        <end position="781"/>
    </location>
</feature>
<evidence type="ECO:0000256" key="7">
    <source>
        <dbReference type="ARBA" id="ARBA00023098"/>
    </source>
</evidence>
<evidence type="ECO:0000256" key="8">
    <source>
        <dbReference type="ARBA" id="ARBA00023136"/>
    </source>
</evidence>
<dbReference type="Pfam" id="PF07993">
    <property type="entry name" value="NAD_binding_4"/>
    <property type="match status" value="2"/>
</dbReference>
<evidence type="ECO:0000256" key="5">
    <source>
        <dbReference type="ARBA" id="ARBA00022857"/>
    </source>
</evidence>
<feature type="domain" description="Thioester reductase (TE)" evidence="13">
    <location>
        <begin position="559"/>
        <end position="614"/>
    </location>
</feature>
<dbReference type="SUPFAM" id="SSF51735">
    <property type="entry name" value="NAD(P)-binding Rossmann-fold domains"/>
    <property type="match status" value="1"/>
</dbReference>
<keyword evidence="4" id="KW-0812">Transmembrane</keyword>
<accession>A0AA38HL41</accession>
<dbReference type="InterPro" id="IPR013120">
    <property type="entry name" value="FAR_NAD-bd"/>
</dbReference>
<feature type="domain" description="Fatty acyl-CoA reductase C-terminal" evidence="12">
    <location>
        <begin position="364"/>
        <end position="456"/>
    </location>
</feature>
<dbReference type="GO" id="GO:0005777">
    <property type="term" value="C:peroxisome"/>
    <property type="evidence" value="ECO:0007669"/>
    <property type="project" value="TreeGrafter"/>
</dbReference>
<evidence type="ECO:0000256" key="3">
    <source>
        <dbReference type="ARBA" id="ARBA00022516"/>
    </source>
</evidence>
<evidence type="ECO:0000313" key="15">
    <source>
        <dbReference type="Proteomes" id="UP001168821"/>
    </source>
</evidence>
<organism evidence="14 15">
    <name type="scientific">Zophobas morio</name>
    <dbReference type="NCBI Taxonomy" id="2755281"/>
    <lineage>
        <taxon>Eukaryota</taxon>
        <taxon>Metazoa</taxon>
        <taxon>Ecdysozoa</taxon>
        <taxon>Arthropoda</taxon>
        <taxon>Hexapoda</taxon>
        <taxon>Insecta</taxon>
        <taxon>Pterygota</taxon>
        <taxon>Neoptera</taxon>
        <taxon>Endopterygota</taxon>
        <taxon>Coleoptera</taxon>
        <taxon>Polyphaga</taxon>
        <taxon>Cucujiformia</taxon>
        <taxon>Tenebrionidae</taxon>
        <taxon>Zophobas</taxon>
    </lineage>
</organism>
<dbReference type="Gene3D" id="3.40.50.720">
    <property type="entry name" value="NAD(P)-binding Rossmann-like Domain"/>
    <property type="match status" value="1"/>
</dbReference>